<feature type="region of interest" description="Disordered" evidence="4">
    <location>
        <begin position="65"/>
        <end position="84"/>
    </location>
</feature>
<dbReference type="InterPro" id="IPR017871">
    <property type="entry name" value="ABC_transporter-like_CS"/>
</dbReference>
<accession>A0ABT9TQE6</accession>
<dbReference type="PANTHER" id="PTHR24220">
    <property type="entry name" value="IMPORT ATP-BINDING PROTEIN"/>
    <property type="match status" value="1"/>
</dbReference>
<evidence type="ECO:0000256" key="3">
    <source>
        <dbReference type="ARBA" id="ARBA00022840"/>
    </source>
</evidence>
<dbReference type="RefSeq" id="WP_018779446.1">
    <property type="nucleotide sequence ID" value="NZ_BDDW01000020.1"/>
</dbReference>
<dbReference type="InterPro" id="IPR003439">
    <property type="entry name" value="ABC_transporter-like_ATP-bd"/>
</dbReference>
<keyword evidence="1" id="KW-0813">Transport</keyword>
<evidence type="ECO:0000313" key="6">
    <source>
        <dbReference type="EMBL" id="MDQ0103895.1"/>
    </source>
</evidence>
<gene>
    <name evidence="6" type="ORF">J2T10_003564</name>
</gene>
<dbReference type="Proteomes" id="UP001244563">
    <property type="component" value="Unassembled WGS sequence"/>
</dbReference>
<dbReference type="SMART" id="SM00382">
    <property type="entry name" value="AAA"/>
    <property type="match status" value="1"/>
</dbReference>
<evidence type="ECO:0000259" key="5">
    <source>
        <dbReference type="PROSITE" id="PS50893"/>
    </source>
</evidence>
<dbReference type="GO" id="GO:0005524">
    <property type="term" value="F:ATP binding"/>
    <property type="evidence" value="ECO:0007669"/>
    <property type="project" value="UniProtKB-KW"/>
</dbReference>
<dbReference type="PANTHER" id="PTHR24220:SF685">
    <property type="entry name" value="ABC TRANSPORTER RELATED"/>
    <property type="match status" value="1"/>
</dbReference>
<keyword evidence="3 6" id="KW-0067">ATP-binding</keyword>
<dbReference type="EMBL" id="JAUSSW010000012">
    <property type="protein sequence ID" value="MDQ0103895.1"/>
    <property type="molecule type" value="Genomic_DNA"/>
</dbReference>
<dbReference type="Pfam" id="PF00005">
    <property type="entry name" value="ABC_tran"/>
    <property type="match status" value="1"/>
</dbReference>
<dbReference type="InterPro" id="IPR027417">
    <property type="entry name" value="P-loop_NTPase"/>
</dbReference>
<proteinExistence type="predicted"/>
<sequence length="236" mass="24737">MTTDNTAPILSARGLRHSFGPTEALRGIDLDVHPGEVLAVMGPSGSGKSTLLHCLAGVLTPDAGSVTYSPSGRTPSDISSLREPQRSRLRLTEFGFVFQFGQLLPELSAADNVSLPLLLDGINRQEALRRSSDLLEQLGLGGLSAKLPGELSGGQAQRVAVARALVTSPALLFADEPTGALDSLASEAVLTLMLELVRQAGTTVVMITHDARTAAYADREVIVRDGVLGAGYRVSP</sequence>
<dbReference type="SUPFAM" id="SSF52540">
    <property type="entry name" value="P-loop containing nucleoside triphosphate hydrolases"/>
    <property type="match status" value="1"/>
</dbReference>
<dbReference type="InterPro" id="IPR015854">
    <property type="entry name" value="ABC_transpr_LolD-like"/>
</dbReference>
<evidence type="ECO:0000256" key="1">
    <source>
        <dbReference type="ARBA" id="ARBA00022448"/>
    </source>
</evidence>
<protein>
    <submittedName>
        <fullName evidence="6">ABC transport system ATP-binding protein</fullName>
    </submittedName>
</protein>
<dbReference type="PROSITE" id="PS00211">
    <property type="entry name" value="ABC_TRANSPORTER_1"/>
    <property type="match status" value="1"/>
</dbReference>
<keyword evidence="2" id="KW-0547">Nucleotide-binding</keyword>
<dbReference type="PROSITE" id="PS50893">
    <property type="entry name" value="ABC_TRANSPORTER_2"/>
    <property type="match status" value="1"/>
</dbReference>
<dbReference type="InterPro" id="IPR003593">
    <property type="entry name" value="AAA+_ATPase"/>
</dbReference>
<reference evidence="6 7" key="1">
    <citation type="submission" date="2023-07" db="EMBL/GenBank/DDBJ databases">
        <title>Sorghum-associated microbial communities from plants grown in Nebraska, USA.</title>
        <authorList>
            <person name="Schachtman D."/>
        </authorList>
    </citation>
    <scope>NUCLEOTIDE SEQUENCE [LARGE SCALE GENOMIC DNA]</scope>
    <source>
        <strain evidence="6 7">CC523</strain>
    </source>
</reference>
<dbReference type="CDD" id="cd03255">
    <property type="entry name" value="ABC_MJ0796_LolCDE_FtsE"/>
    <property type="match status" value="1"/>
</dbReference>
<evidence type="ECO:0000256" key="4">
    <source>
        <dbReference type="SAM" id="MobiDB-lite"/>
    </source>
</evidence>
<dbReference type="Gene3D" id="3.40.50.300">
    <property type="entry name" value="P-loop containing nucleotide triphosphate hydrolases"/>
    <property type="match status" value="1"/>
</dbReference>
<feature type="compositionally biased region" description="Polar residues" evidence="4">
    <location>
        <begin position="66"/>
        <end position="79"/>
    </location>
</feature>
<feature type="domain" description="ABC transporter" evidence="5">
    <location>
        <begin position="10"/>
        <end position="236"/>
    </location>
</feature>
<dbReference type="InterPro" id="IPR017911">
    <property type="entry name" value="MacB-like_ATP-bd"/>
</dbReference>
<evidence type="ECO:0000256" key="2">
    <source>
        <dbReference type="ARBA" id="ARBA00022741"/>
    </source>
</evidence>
<comment type="caution">
    <text evidence="6">The sequence shown here is derived from an EMBL/GenBank/DDBJ whole genome shotgun (WGS) entry which is preliminary data.</text>
</comment>
<evidence type="ECO:0000313" key="7">
    <source>
        <dbReference type="Proteomes" id="UP001244563"/>
    </source>
</evidence>
<organism evidence="6 7">
    <name type="scientific">Paenarthrobacter nicotinovorans</name>
    <name type="common">Arthrobacter nicotinovorans</name>
    <dbReference type="NCBI Taxonomy" id="29320"/>
    <lineage>
        <taxon>Bacteria</taxon>
        <taxon>Bacillati</taxon>
        <taxon>Actinomycetota</taxon>
        <taxon>Actinomycetes</taxon>
        <taxon>Micrococcales</taxon>
        <taxon>Micrococcaceae</taxon>
        <taxon>Paenarthrobacter</taxon>
    </lineage>
</organism>
<keyword evidence="7" id="KW-1185">Reference proteome</keyword>
<name>A0ABT9TQE6_PAENI</name>